<feature type="transmembrane region" description="Helical" evidence="1">
    <location>
        <begin position="12"/>
        <end position="33"/>
    </location>
</feature>
<protein>
    <submittedName>
        <fullName evidence="2">Uncharacterized protein</fullName>
    </submittedName>
</protein>
<name>A0A0K2U078_LEPSM</name>
<dbReference type="EMBL" id="HACA01014129">
    <property type="protein sequence ID" value="CDW31490.1"/>
    <property type="molecule type" value="Transcribed_RNA"/>
</dbReference>
<keyword evidence="1" id="KW-0812">Transmembrane</keyword>
<keyword evidence="1" id="KW-0472">Membrane</keyword>
<dbReference type="AlphaFoldDB" id="A0A0K2U078"/>
<organism evidence="2">
    <name type="scientific">Lepeophtheirus salmonis</name>
    <name type="common">Salmon louse</name>
    <name type="synonym">Caligus salmonis</name>
    <dbReference type="NCBI Taxonomy" id="72036"/>
    <lineage>
        <taxon>Eukaryota</taxon>
        <taxon>Metazoa</taxon>
        <taxon>Ecdysozoa</taxon>
        <taxon>Arthropoda</taxon>
        <taxon>Crustacea</taxon>
        <taxon>Multicrustacea</taxon>
        <taxon>Hexanauplia</taxon>
        <taxon>Copepoda</taxon>
        <taxon>Siphonostomatoida</taxon>
        <taxon>Caligidae</taxon>
        <taxon>Lepeophtheirus</taxon>
    </lineage>
</organism>
<evidence type="ECO:0000256" key="1">
    <source>
        <dbReference type="SAM" id="Phobius"/>
    </source>
</evidence>
<proteinExistence type="predicted"/>
<accession>A0A0K2U078</accession>
<evidence type="ECO:0000313" key="2">
    <source>
        <dbReference type="EMBL" id="CDW31490.1"/>
    </source>
</evidence>
<reference evidence="2" key="1">
    <citation type="submission" date="2014-05" db="EMBL/GenBank/DDBJ databases">
        <authorList>
            <person name="Chronopoulou M."/>
        </authorList>
    </citation>
    <scope>NUCLEOTIDE SEQUENCE</scope>
    <source>
        <tissue evidence="2">Whole organism</tissue>
    </source>
</reference>
<keyword evidence="1" id="KW-1133">Transmembrane helix</keyword>
<sequence>MLKCYAILVRFLPGFLAILSLTTTQDVLFYLGLLDLVCPW</sequence>